<proteinExistence type="predicted"/>
<keyword evidence="1" id="KW-1133">Transmembrane helix</keyword>
<reference evidence="2 3" key="1">
    <citation type="submission" date="2019-12" db="EMBL/GenBank/DDBJ databases">
        <authorList>
            <person name="Xu J."/>
        </authorList>
    </citation>
    <scope>NUCLEOTIDE SEQUENCE [LARGE SCALE GENOMIC DNA]</scope>
    <source>
        <strain evidence="2 3">HX-5-24</strain>
    </source>
</reference>
<keyword evidence="1" id="KW-0472">Membrane</keyword>
<dbReference type="RefSeq" id="WP_156639683.1">
    <property type="nucleotide sequence ID" value="NZ_WOXT01000001.1"/>
</dbReference>
<feature type="transmembrane region" description="Helical" evidence="1">
    <location>
        <begin position="39"/>
        <end position="62"/>
    </location>
</feature>
<comment type="caution">
    <text evidence="2">The sequence shown here is derived from an EMBL/GenBank/DDBJ whole genome shotgun (WGS) entry which is preliminary data.</text>
</comment>
<gene>
    <name evidence="2" type="ORF">GN331_01515</name>
</gene>
<feature type="transmembrane region" description="Helical" evidence="1">
    <location>
        <begin position="102"/>
        <end position="121"/>
    </location>
</feature>
<organism evidence="2 3">
    <name type="scientific">Noviluteimonas gilva</name>
    <dbReference type="NCBI Taxonomy" id="2682097"/>
    <lineage>
        <taxon>Bacteria</taxon>
        <taxon>Pseudomonadati</taxon>
        <taxon>Pseudomonadota</taxon>
        <taxon>Gammaproteobacteria</taxon>
        <taxon>Lysobacterales</taxon>
        <taxon>Lysobacteraceae</taxon>
        <taxon>Noviluteimonas</taxon>
    </lineage>
</organism>
<feature type="transmembrane region" description="Helical" evidence="1">
    <location>
        <begin position="74"/>
        <end position="96"/>
    </location>
</feature>
<keyword evidence="3" id="KW-1185">Reference proteome</keyword>
<keyword evidence="1" id="KW-0812">Transmembrane</keyword>
<evidence type="ECO:0000256" key="1">
    <source>
        <dbReference type="SAM" id="Phobius"/>
    </source>
</evidence>
<name>A0A7C9LFB1_9GAMM</name>
<evidence type="ECO:0000313" key="3">
    <source>
        <dbReference type="Proteomes" id="UP000479692"/>
    </source>
</evidence>
<dbReference type="AlphaFoldDB" id="A0A7C9LFB1"/>
<sequence>MLNTVAAGRRLAQRTAATQALVTLATALACLMSGREAALGALVGGGAMTLGGLVAAWSAFGGGVQGAGMALGRLLLGLAAKWLVVIVGIFLAIAVWHLPPVAVLGGAAMAAVAMLVATKFWA</sequence>
<evidence type="ECO:0000313" key="2">
    <source>
        <dbReference type="EMBL" id="MUV12881.1"/>
    </source>
</evidence>
<dbReference type="Proteomes" id="UP000479692">
    <property type="component" value="Unassembled WGS sequence"/>
</dbReference>
<dbReference type="EMBL" id="WOXT01000001">
    <property type="protein sequence ID" value="MUV12881.1"/>
    <property type="molecule type" value="Genomic_DNA"/>
</dbReference>
<protein>
    <recommendedName>
        <fullName evidence="4">ATP synthase I</fullName>
    </recommendedName>
</protein>
<evidence type="ECO:0008006" key="4">
    <source>
        <dbReference type="Google" id="ProtNLM"/>
    </source>
</evidence>
<accession>A0A7C9LFB1</accession>